<comment type="caution">
    <text evidence="4">The sequence shown here is derived from an EMBL/GenBank/DDBJ whole genome shotgun (WGS) entry which is preliminary data.</text>
</comment>
<evidence type="ECO:0008006" key="6">
    <source>
        <dbReference type="Google" id="ProtNLM"/>
    </source>
</evidence>
<name>A0A495W100_9PSEU</name>
<organism evidence="4 5">
    <name type="scientific">Saccharothrix australiensis</name>
    <dbReference type="NCBI Taxonomy" id="2072"/>
    <lineage>
        <taxon>Bacteria</taxon>
        <taxon>Bacillati</taxon>
        <taxon>Actinomycetota</taxon>
        <taxon>Actinomycetes</taxon>
        <taxon>Pseudonocardiales</taxon>
        <taxon>Pseudonocardiaceae</taxon>
        <taxon>Saccharothrix</taxon>
    </lineage>
</organism>
<feature type="chain" id="PRO_5039540253" description="LPXTG-motif cell wall-anchored protein" evidence="3">
    <location>
        <begin position="20"/>
        <end position="269"/>
    </location>
</feature>
<keyword evidence="2" id="KW-1133">Transmembrane helix</keyword>
<evidence type="ECO:0000313" key="5">
    <source>
        <dbReference type="Proteomes" id="UP000282084"/>
    </source>
</evidence>
<evidence type="ECO:0000256" key="1">
    <source>
        <dbReference type="SAM" id="MobiDB-lite"/>
    </source>
</evidence>
<keyword evidence="5" id="KW-1185">Reference proteome</keyword>
<feature type="compositionally biased region" description="Low complexity" evidence="1">
    <location>
        <begin position="186"/>
        <end position="226"/>
    </location>
</feature>
<protein>
    <recommendedName>
        <fullName evidence="6">LPXTG-motif cell wall-anchored protein</fullName>
    </recommendedName>
</protein>
<evidence type="ECO:0000256" key="2">
    <source>
        <dbReference type="SAM" id="Phobius"/>
    </source>
</evidence>
<evidence type="ECO:0000256" key="3">
    <source>
        <dbReference type="SAM" id="SignalP"/>
    </source>
</evidence>
<keyword evidence="2" id="KW-0472">Membrane</keyword>
<accession>A0A495W100</accession>
<dbReference type="AlphaFoldDB" id="A0A495W100"/>
<keyword evidence="2" id="KW-0812">Transmembrane</keyword>
<proteinExistence type="predicted"/>
<dbReference type="EMBL" id="RBXO01000001">
    <property type="protein sequence ID" value="RKT55074.1"/>
    <property type="molecule type" value="Genomic_DNA"/>
</dbReference>
<dbReference type="Proteomes" id="UP000282084">
    <property type="component" value="Unassembled WGS sequence"/>
</dbReference>
<keyword evidence="3" id="KW-0732">Signal</keyword>
<feature type="transmembrane region" description="Helical" evidence="2">
    <location>
        <begin position="240"/>
        <end position="261"/>
    </location>
</feature>
<gene>
    <name evidence="4" type="ORF">C8E97_3730</name>
</gene>
<reference evidence="4 5" key="1">
    <citation type="submission" date="2018-10" db="EMBL/GenBank/DDBJ databases">
        <title>Sequencing the genomes of 1000 actinobacteria strains.</title>
        <authorList>
            <person name="Klenk H.-P."/>
        </authorList>
    </citation>
    <scope>NUCLEOTIDE SEQUENCE [LARGE SCALE GENOMIC DNA]</scope>
    <source>
        <strain evidence="4 5">DSM 43800</strain>
    </source>
</reference>
<feature type="compositionally biased region" description="Basic and acidic residues" evidence="1">
    <location>
        <begin position="148"/>
        <end position="158"/>
    </location>
</feature>
<feature type="signal peptide" evidence="3">
    <location>
        <begin position="1"/>
        <end position="19"/>
    </location>
</feature>
<sequence length="269" mass="26604">MVGLLVVGLLAAGPLVAGAPLPAAAAAECAGVTVVVDFGAAGGGVRTGCAPGDPASGLAALSAAGFGYRMAQRFAGFVCRIDNRPESDPCVNASPTDAYWSYWHAQPGGSWTYSDVGAAARDPAPGSVEGWAFGAGAQPAAAPPAPPHRPEPPRDEPPRQPGGPADPPPPVPTGRADPNGPPTPPTTTTTNSEPTTTTTTTTATTSAITEASSTAGTPTTTSGVTPLAAEQRPDDTGGGAVGLLVGLALITAIGALGWWTVRKRRQAGT</sequence>
<evidence type="ECO:0000313" key="4">
    <source>
        <dbReference type="EMBL" id="RKT55074.1"/>
    </source>
</evidence>
<feature type="region of interest" description="Disordered" evidence="1">
    <location>
        <begin position="121"/>
        <end position="237"/>
    </location>
</feature>
<feature type="compositionally biased region" description="Pro residues" evidence="1">
    <location>
        <begin position="159"/>
        <end position="172"/>
    </location>
</feature>